<dbReference type="AlphaFoldDB" id="J6F649"/>
<accession>J6F649</accession>
<dbReference type="VEuPathDB" id="FungiDB:A1Q1_03790"/>
<protein>
    <submittedName>
        <fullName evidence="1">Uncharacterized protein</fullName>
    </submittedName>
</protein>
<dbReference type="HOGENOM" id="CLU_074425_0_0_1"/>
<comment type="caution">
    <text evidence="1">The sequence shown here is derived from an EMBL/GenBank/DDBJ whole genome shotgun (WGS) entry which is preliminary data.</text>
</comment>
<name>J6F649_TRIAS</name>
<gene>
    <name evidence="1" type="ORF">A1Q1_03790</name>
</gene>
<evidence type="ECO:0000313" key="1">
    <source>
        <dbReference type="EMBL" id="EJT52509.1"/>
    </source>
</evidence>
<dbReference type="RefSeq" id="XP_014183803.1">
    <property type="nucleotide sequence ID" value="XM_014328328.1"/>
</dbReference>
<sequence>MPTIDLSFYPHDTSASAMSSIDLDYYPHITDALFAFAPSASLKTMRGVCRSWRSRADAALSGHISFRATYTCYDEKGVRELSLRLSSVRDPSVGTIFTLGLKTKEFSSRSTGLLPSAIRVVDIDAASHKHFALTHSMLPIPFFERNSETTSLRAAYEAFKYHIFRHLYEADPIAAETDEAEMGQRNDRTVRYAVLDAETFCYPLDVGCIVLFAQNATPETKATAYLEQIGRLRLCGPGKAVLHLRHPGSVDGSVRAEMDDITIFVHPWAHLKVSYDSVAEAVPNVLGTLLDIVQGVQSYAKRINVVGLERLSPASLGLEEFDEDLGDAVVGALEQMSKPVAPAYQHIPPGFSSQPCADPLAAILPELSGCKRRCTINFYSVQAYRCMVGREQFEIDTNEGALW</sequence>
<dbReference type="Proteomes" id="UP000002748">
    <property type="component" value="Unassembled WGS sequence"/>
</dbReference>
<dbReference type="EMBL" id="ALBS01000024">
    <property type="protein sequence ID" value="EJT52509.1"/>
    <property type="molecule type" value="Genomic_DNA"/>
</dbReference>
<organism evidence="1 2">
    <name type="scientific">Trichosporon asahii var. asahii (strain ATCC 90039 / CBS 2479 / JCM 2466 / KCTC 7840 / NBRC 103889/ NCYC 2677 / UAMH 7654)</name>
    <name type="common">Yeast</name>
    <dbReference type="NCBI Taxonomy" id="1186058"/>
    <lineage>
        <taxon>Eukaryota</taxon>
        <taxon>Fungi</taxon>
        <taxon>Dikarya</taxon>
        <taxon>Basidiomycota</taxon>
        <taxon>Agaricomycotina</taxon>
        <taxon>Tremellomycetes</taxon>
        <taxon>Trichosporonales</taxon>
        <taxon>Trichosporonaceae</taxon>
        <taxon>Trichosporon</taxon>
    </lineage>
</organism>
<reference evidence="1 2" key="1">
    <citation type="journal article" date="2012" name="Eukaryot. Cell">
        <title>Draft genome sequence of CBS 2479, the standard type strain of Trichosporon asahii.</title>
        <authorList>
            <person name="Yang R.Y."/>
            <person name="Li H.T."/>
            <person name="Zhu H."/>
            <person name="Zhou G.P."/>
            <person name="Wang M."/>
            <person name="Wang L."/>
        </authorList>
    </citation>
    <scope>NUCLEOTIDE SEQUENCE [LARGE SCALE GENOMIC DNA]</scope>
    <source>
        <strain evidence="2">ATCC 90039 / CBS 2479 / JCM 2466 / KCTC 7840 / NCYC 2677 / UAMH 7654</strain>
    </source>
</reference>
<evidence type="ECO:0000313" key="2">
    <source>
        <dbReference type="Proteomes" id="UP000002748"/>
    </source>
</evidence>
<dbReference type="KEGG" id="tasa:A1Q1_03790"/>
<dbReference type="GeneID" id="25987303"/>
<proteinExistence type="predicted"/>